<dbReference type="Proteomes" id="UP000007148">
    <property type="component" value="Unassembled WGS sequence"/>
</dbReference>
<evidence type="ECO:0000313" key="2">
    <source>
        <dbReference type="Proteomes" id="UP000007148"/>
    </source>
</evidence>
<dbReference type="HOGENOM" id="CLU_1086302_0_0_1"/>
<keyword evidence="2" id="KW-1185">Reference proteome</keyword>
<gene>
    <name evidence="1" type="ORF">PIIN_09224</name>
</gene>
<proteinExistence type="predicted"/>
<accession>G4TV97</accession>
<evidence type="ECO:0000313" key="1">
    <source>
        <dbReference type="EMBL" id="CCA75240.1"/>
    </source>
</evidence>
<reference evidence="1 2" key="1">
    <citation type="journal article" date="2011" name="PLoS Pathog.">
        <title>Endophytic Life Strategies Decoded by Genome and Transcriptome Analyses of the Mutualistic Root Symbiont Piriformospora indica.</title>
        <authorList>
            <person name="Zuccaro A."/>
            <person name="Lahrmann U."/>
            <person name="Guldener U."/>
            <person name="Langen G."/>
            <person name="Pfiffi S."/>
            <person name="Biedenkopf D."/>
            <person name="Wong P."/>
            <person name="Samans B."/>
            <person name="Grimm C."/>
            <person name="Basiewicz M."/>
            <person name="Murat C."/>
            <person name="Martin F."/>
            <person name="Kogel K.H."/>
        </authorList>
    </citation>
    <scope>NUCLEOTIDE SEQUENCE [LARGE SCALE GENOMIC DNA]</scope>
    <source>
        <strain evidence="1 2">DSM 11827</strain>
    </source>
</reference>
<organism evidence="1 2">
    <name type="scientific">Serendipita indica (strain DSM 11827)</name>
    <name type="common">Root endophyte fungus</name>
    <name type="synonym">Piriformospora indica</name>
    <dbReference type="NCBI Taxonomy" id="1109443"/>
    <lineage>
        <taxon>Eukaryota</taxon>
        <taxon>Fungi</taxon>
        <taxon>Dikarya</taxon>
        <taxon>Basidiomycota</taxon>
        <taxon>Agaricomycotina</taxon>
        <taxon>Agaricomycetes</taxon>
        <taxon>Sebacinales</taxon>
        <taxon>Serendipitaceae</taxon>
        <taxon>Serendipita</taxon>
    </lineage>
</organism>
<protein>
    <submittedName>
        <fullName evidence="1">Uncharacterized protein</fullName>
    </submittedName>
</protein>
<dbReference type="AlphaFoldDB" id="G4TV97"/>
<name>G4TV97_SERID</name>
<dbReference type="InParanoid" id="G4TV97"/>
<comment type="caution">
    <text evidence="1">The sequence shown here is derived from an EMBL/GenBank/DDBJ whole genome shotgun (WGS) entry which is preliminary data.</text>
</comment>
<sequence length="256" mass="27594">MSLSYSLGLQDAPLIPSGSPVPPIVADTYTCYNSQYASALPHTTPQDHFTFNAFEGYPYRAISRRSRLGPLDTKPVNEPLGPQDALKIRGSITPCYPGQMSVVDMDLMVTSMLGITATGGASPHALRNGECGDPKPGEYSSSPSIDAFMRVPATLFTTYPISYIPDFDPTVFYGGARADLVLHHPNVIAEFLHENVLVALKVGIRAWFIKGNKPRLQLIASEIRVFHCGGPQSLRRGAPSVPGGAAPQVGRCYDVC</sequence>
<dbReference type="EMBL" id="CAFZ01000417">
    <property type="protein sequence ID" value="CCA75240.1"/>
    <property type="molecule type" value="Genomic_DNA"/>
</dbReference>